<dbReference type="EMBL" id="FOIJ01000025">
    <property type="protein sequence ID" value="SEU37965.1"/>
    <property type="molecule type" value="Genomic_DNA"/>
</dbReference>
<dbReference type="Gene3D" id="3.60.40.10">
    <property type="entry name" value="PPM-type phosphatase domain"/>
    <property type="match status" value="1"/>
</dbReference>
<dbReference type="PANTHER" id="PTHR35801:SF1">
    <property type="entry name" value="PHOSPHOSERINE PHOSPHATASE RSBX"/>
    <property type="match status" value="1"/>
</dbReference>
<name>A0A1I0LD50_9BACT</name>
<protein>
    <submittedName>
        <fullName evidence="2">Stage II sporulation protein E (SpoIIE)</fullName>
    </submittedName>
</protein>
<dbReference type="Pfam" id="PF07228">
    <property type="entry name" value="SpoIIE"/>
    <property type="match status" value="1"/>
</dbReference>
<feature type="domain" description="PPM-type phosphatase" evidence="1">
    <location>
        <begin position="12"/>
        <end position="186"/>
    </location>
</feature>
<dbReference type="InterPro" id="IPR039248">
    <property type="entry name" value="Ptase_RsbX"/>
</dbReference>
<dbReference type="SMART" id="SM00331">
    <property type="entry name" value="PP2C_SIG"/>
    <property type="match status" value="1"/>
</dbReference>
<accession>A0A1I0LD50</accession>
<dbReference type="PANTHER" id="PTHR35801">
    <property type="entry name" value="PHOSPHOSERINE PHOSPHATASE RSBX"/>
    <property type="match status" value="1"/>
</dbReference>
<dbReference type="SUPFAM" id="SSF81606">
    <property type="entry name" value="PP2C-like"/>
    <property type="match status" value="1"/>
</dbReference>
<dbReference type="InterPro" id="IPR036457">
    <property type="entry name" value="PPM-type-like_dom_sf"/>
</dbReference>
<reference evidence="3" key="1">
    <citation type="submission" date="2016-10" db="EMBL/GenBank/DDBJ databases">
        <authorList>
            <person name="Varghese N."/>
            <person name="Submissions S."/>
        </authorList>
    </citation>
    <scope>NUCLEOTIDE SEQUENCE [LARGE SCALE GENOMIC DNA]</scope>
    <source>
        <strain evidence="3">DSM 16858</strain>
    </source>
</reference>
<organism evidence="2 3">
    <name type="scientific">Stigmatella erecta</name>
    <dbReference type="NCBI Taxonomy" id="83460"/>
    <lineage>
        <taxon>Bacteria</taxon>
        <taxon>Pseudomonadati</taxon>
        <taxon>Myxococcota</taxon>
        <taxon>Myxococcia</taxon>
        <taxon>Myxococcales</taxon>
        <taxon>Cystobacterineae</taxon>
        <taxon>Archangiaceae</taxon>
        <taxon>Stigmatella</taxon>
    </lineage>
</organism>
<keyword evidence="3" id="KW-1185">Reference proteome</keyword>
<evidence type="ECO:0000313" key="2">
    <source>
        <dbReference type="EMBL" id="SEU37965.1"/>
    </source>
</evidence>
<sequence>MKLTTAWRSRPRQGELANGDAVLVRSEQGHTLLAVVDALGHGPVAAGVAGKALQGLASAPLPSSVEALVEVLHRVLKGTRGAAALLALFDGRTLRCGGVGNVDLRTVGTRVPVFPTPGILGHPCRKVHALEAALVPHDRLVFFTDGLSSRLEAHLTRGHDPEAACALLMERYGRHTDDATVLVVDVEGE</sequence>
<dbReference type="Proteomes" id="UP000199181">
    <property type="component" value="Unassembled WGS sequence"/>
</dbReference>
<gene>
    <name evidence="2" type="ORF">SAMN05443639_12540</name>
</gene>
<evidence type="ECO:0000259" key="1">
    <source>
        <dbReference type="SMART" id="SM00331"/>
    </source>
</evidence>
<proteinExistence type="predicted"/>
<dbReference type="RefSeq" id="WP_093525873.1">
    <property type="nucleotide sequence ID" value="NZ_FOIJ01000025.1"/>
</dbReference>
<evidence type="ECO:0000313" key="3">
    <source>
        <dbReference type="Proteomes" id="UP000199181"/>
    </source>
</evidence>
<dbReference type="AlphaFoldDB" id="A0A1I0LD50"/>
<dbReference type="InterPro" id="IPR001932">
    <property type="entry name" value="PPM-type_phosphatase-like_dom"/>
</dbReference>